<dbReference type="Pfam" id="PF13183">
    <property type="entry name" value="Fer4_8"/>
    <property type="match status" value="1"/>
</dbReference>
<dbReference type="InterPro" id="IPR004017">
    <property type="entry name" value="Cys_rich_dom"/>
</dbReference>
<dbReference type="EMBL" id="CP022098">
    <property type="protein sequence ID" value="ATB44133.1"/>
    <property type="molecule type" value="Genomic_DNA"/>
</dbReference>
<feature type="transmembrane region" description="Helical" evidence="6">
    <location>
        <begin position="235"/>
        <end position="258"/>
    </location>
</feature>
<keyword evidence="6" id="KW-0812">Transmembrane</keyword>
<dbReference type="SUPFAM" id="SSF103501">
    <property type="entry name" value="Respiratory nitrate reductase 1 gamma chain"/>
    <property type="match status" value="1"/>
</dbReference>
<dbReference type="InterPro" id="IPR017896">
    <property type="entry name" value="4Fe4S_Fe-S-bd"/>
</dbReference>
<dbReference type="InterPro" id="IPR017900">
    <property type="entry name" value="4Fe4S_Fe_S_CS"/>
</dbReference>
<gene>
    <name evidence="8" type="ORF">CYFUS_009614</name>
</gene>
<keyword evidence="4" id="KW-0408">Iron</keyword>
<evidence type="ECO:0000256" key="4">
    <source>
        <dbReference type="ARBA" id="ARBA00023004"/>
    </source>
</evidence>
<dbReference type="SUPFAM" id="SSF46548">
    <property type="entry name" value="alpha-helical ferredoxin"/>
    <property type="match status" value="1"/>
</dbReference>
<dbReference type="GO" id="GO:0046872">
    <property type="term" value="F:metal ion binding"/>
    <property type="evidence" value="ECO:0007669"/>
    <property type="project" value="UniProtKB-KW"/>
</dbReference>
<dbReference type="PROSITE" id="PS00198">
    <property type="entry name" value="4FE4S_FER_1"/>
    <property type="match status" value="2"/>
</dbReference>
<feature type="transmembrane region" description="Helical" evidence="6">
    <location>
        <begin position="141"/>
        <end position="163"/>
    </location>
</feature>
<evidence type="ECO:0000256" key="5">
    <source>
        <dbReference type="ARBA" id="ARBA00023014"/>
    </source>
</evidence>
<evidence type="ECO:0000313" key="8">
    <source>
        <dbReference type="EMBL" id="ATB44133.1"/>
    </source>
</evidence>
<dbReference type="PANTHER" id="PTHR43255">
    <property type="entry name" value="IRON-SULFUR-BINDING OXIDOREDUCTASE FADF-RELATED-RELATED"/>
    <property type="match status" value="1"/>
</dbReference>
<evidence type="ECO:0000256" key="2">
    <source>
        <dbReference type="ARBA" id="ARBA00022723"/>
    </source>
</evidence>
<dbReference type="Proteomes" id="UP000217257">
    <property type="component" value="Chromosome"/>
</dbReference>
<organism evidence="8 9">
    <name type="scientific">Cystobacter fuscus</name>
    <dbReference type="NCBI Taxonomy" id="43"/>
    <lineage>
        <taxon>Bacteria</taxon>
        <taxon>Pseudomonadati</taxon>
        <taxon>Myxococcota</taxon>
        <taxon>Myxococcia</taxon>
        <taxon>Myxococcales</taxon>
        <taxon>Cystobacterineae</taxon>
        <taxon>Archangiaceae</taxon>
        <taxon>Cystobacter</taxon>
    </lineage>
</organism>
<dbReference type="PROSITE" id="PS51379">
    <property type="entry name" value="4FE4S_FER_2"/>
    <property type="match status" value="2"/>
</dbReference>
<dbReference type="Gene3D" id="1.10.1060.10">
    <property type="entry name" value="Alpha-helical ferredoxin"/>
    <property type="match status" value="1"/>
</dbReference>
<feature type="transmembrane region" description="Helical" evidence="6">
    <location>
        <begin position="175"/>
        <end position="195"/>
    </location>
</feature>
<evidence type="ECO:0000313" key="9">
    <source>
        <dbReference type="Proteomes" id="UP000217257"/>
    </source>
</evidence>
<dbReference type="PANTHER" id="PTHR43255:SF1">
    <property type="entry name" value="IRON-SULFUR-BINDING OXIDOREDUCTASE FADF-RELATED"/>
    <property type="match status" value="1"/>
</dbReference>
<keyword evidence="5" id="KW-0411">Iron-sulfur</keyword>
<dbReference type="GO" id="GO:0005886">
    <property type="term" value="C:plasma membrane"/>
    <property type="evidence" value="ECO:0007669"/>
    <property type="project" value="TreeGrafter"/>
</dbReference>
<keyword evidence="6" id="KW-1133">Transmembrane helix</keyword>
<evidence type="ECO:0000256" key="3">
    <source>
        <dbReference type="ARBA" id="ARBA00023002"/>
    </source>
</evidence>
<dbReference type="Gene3D" id="1.20.950.20">
    <property type="entry name" value="Transmembrane di-heme cytochromes, Chain C"/>
    <property type="match status" value="1"/>
</dbReference>
<feature type="transmembrane region" description="Helical" evidence="6">
    <location>
        <begin position="26"/>
        <end position="52"/>
    </location>
</feature>
<reference evidence="8 9" key="1">
    <citation type="submission" date="2017-06" db="EMBL/GenBank/DDBJ databases">
        <title>Sequencing and comparative analysis of myxobacterial genomes.</title>
        <authorList>
            <person name="Rupp O."/>
            <person name="Goesmann A."/>
            <person name="Sogaard-Andersen L."/>
        </authorList>
    </citation>
    <scope>NUCLEOTIDE SEQUENCE [LARGE SCALE GENOMIC DNA]</scope>
    <source>
        <strain evidence="8 9">DSM 52655</strain>
    </source>
</reference>
<feature type="domain" description="4Fe-4S ferredoxin-type" evidence="7">
    <location>
        <begin position="379"/>
        <end position="408"/>
    </location>
</feature>
<keyword evidence="6" id="KW-0472">Membrane</keyword>
<sequence>MVPQRGIRTSFPSESTRFTETAMSPIITGLLLTVGVSVFVMTMAGRIGALLAMKPENRLDRIPQRTIALLKFGLGQKRMVDPEERTAGLMHVFIFAAFMVLALRTIMMFVMGFSETALEVLTNLQAPFWAEHPGVLLVYKLYLLAKDGVAALALLGSAYFVWLRGSVKPDRLSPSWEAFLILGFISGLMVTEFFFGGSHMVPREQTMPLATGNYVWWEPVTSVFGMVMRPLGYPVAHALGLAGFWIHLAIILAFLNFLPVGKHFHVITGLPNVFFQRLAPKDDPRTTQSAKLSTPNLEKEEFGAATIKDLTWKQGLDLYSCTECGRCQTHCPTYITGKPLTHKGVNQDLKHWVWDHQMWVEEGRGPSGIVEPLPEMIGSALKAETVWACTSCGWCETACPVFIENVPRLIDMRRYQVQVKAEFPPEIQRVFEGMERQGNPWGLGQDRRDEWAEDLALPTWGDGGGPYEYLFFVGCAGSYDDKQKKVSRALVKILREAGVSFATLSKQEMCNGDSARRMGNEYLYQTLAKTNVETWNAMGVKAVITQCPHCFNTIKNEYPEFGGEYQVINHTQLINQLLKEKRIKLSQVMNQKLTYHDPCYLGRHNGVYDAPREVLNAIPGLEVVEMQRSKREGFCCGAGGGRMWMEEHIGTRINHNRVNEVALTLKHAEDPSTPYPDATDKKKPGMVGDYKEPGGKGVVAVACPFCSTMLNDAVNDTGREQSIKVKDITELVADAMEVRQGAGTVAPSSVVSAKPE</sequence>
<name>A0A250JKF1_9BACT</name>
<dbReference type="Pfam" id="PF02754">
    <property type="entry name" value="CCG"/>
    <property type="match status" value="2"/>
</dbReference>
<dbReference type="GO" id="GO:0051539">
    <property type="term" value="F:4 iron, 4 sulfur cluster binding"/>
    <property type="evidence" value="ECO:0007669"/>
    <property type="project" value="UniProtKB-KW"/>
</dbReference>
<feature type="domain" description="4Fe-4S ferredoxin-type" evidence="7">
    <location>
        <begin position="312"/>
        <end position="340"/>
    </location>
</feature>
<dbReference type="GO" id="GO:0016491">
    <property type="term" value="F:oxidoreductase activity"/>
    <property type="evidence" value="ECO:0007669"/>
    <property type="project" value="UniProtKB-KW"/>
</dbReference>
<keyword evidence="1" id="KW-0004">4Fe-4S</keyword>
<keyword evidence="2" id="KW-0479">Metal-binding</keyword>
<evidence type="ECO:0000256" key="6">
    <source>
        <dbReference type="SAM" id="Phobius"/>
    </source>
</evidence>
<accession>A0A250JKF1</accession>
<dbReference type="InterPro" id="IPR051460">
    <property type="entry name" value="HdrC_iron-sulfur_subunit"/>
</dbReference>
<evidence type="ECO:0000256" key="1">
    <source>
        <dbReference type="ARBA" id="ARBA00022485"/>
    </source>
</evidence>
<protein>
    <submittedName>
        <fullName evidence="8">Fe-S oxidoreductase</fullName>
    </submittedName>
</protein>
<feature type="transmembrane region" description="Helical" evidence="6">
    <location>
        <begin position="87"/>
        <end position="113"/>
    </location>
</feature>
<evidence type="ECO:0000259" key="7">
    <source>
        <dbReference type="PROSITE" id="PS51379"/>
    </source>
</evidence>
<dbReference type="InterPro" id="IPR036197">
    <property type="entry name" value="NarG-like_sf"/>
</dbReference>
<dbReference type="KEGG" id="cfus:CYFUS_009614"/>
<keyword evidence="3" id="KW-0560">Oxidoreductase</keyword>
<dbReference type="InterPro" id="IPR009051">
    <property type="entry name" value="Helical_ferredxn"/>
</dbReference>
<dbReference type="AlphaFoldDB" id="A0A250JKF1"/>
<proteinExistence type="predicted"/>